<reference evidence="3" key="1">
    <citation type="submission" date="2022-07" db="EMBL/GenBank/DDBJ databases">
        <authorList>
            <person name="Xamxidin M."/>
        </authorList>
    </citation>
    <scope>NUCLEOTIDE SEQUENCE</scope>
    <source>
        <strain evidence="3">YS8-69</strain>
    </source>
</reference>
<organism evidence="3 4">
    <name type="scientific">Limnobacter parvus</name>
    <dbReference type="NCBI Taxonomy" id="2939690"/>
    <lineage>
        <taxon>Bacteria</taxon>
        <taxon>Pseudomonadati</taxon>
        <taxon>Pseudomonadota</taxon>
        <taxon>Betaproteobacteria</taxon>
        <taxon>Burkholderiales</taxon>
        <taxon>Burkholderiaceae</taxon>
        <taxon>Limnobacter</taxon>
    </lineage>
</organism>
<dbReference type="InterPro" id="IPR011990">
    <property type="entry name" value="TPR-like_helical_dom_sf"/>
</dbReference>
<dbReference type="Gene3D" id="1.25.40.10">
    <property type="entry name" value="Tetratricopeptide repeat domain"/>
    <property type="match status" value="1"/>
</dbReference>
<protein>
    <submittedName>
        <fullName evidence="3">CHAT domain-containing protein</fullName>
    </submittedName>
</protein>
<comment type="caution">
    <text evidence="3">The sequence shown here is derived from an EMBL/GenBank/DDBJ whole genome shotgun (WGS) entry which is preliminary data.</text>
</comment>
<feature type="signal peptide" evidence="1">
    <location>
        <begin position="1"/>
        <end position="27"/>
    </location>
</feature>
<dbReference type="Proteomes" id="UP001165267">
    <property type="component" value="Unassembled WGS sequence"/>
</dbReference>
<keyword evidence="1" id="KW-0732">Signal</keyword>
<dbReference type="PANTHER" id="PTHR10098">
    <property type="entry name" value="RAPSYN-RELATED"/>
    <property type="match status" value="1"/>
</dbReference>
<evidence type="ECO:0000313" key="3">
    <source>
        <dbReference type="EMBL" id="MCR2746857.1"/>
    </source>
</evidence>
<proteinExistence type="predicted"/>
<dbReference type="Pfam" id="PF12770">
    <property type="entry name" value="CHAT"/>
    <property type="match status" value="1"/>
</dbReference>
<keyword evidence="4" id="KW-1185">Reference proteome</keyword>
<dbReference type="RefSeq" id="WP_257512067.1">
    <property type="nucleotide sequence ID" value="NZ_JANKHG010000017.1"/>
</dbReference>
<evidence type="ECO:0000313" key="4">
    <source>
        <dbReference type="Proteomes" id="UP001165267"/>
    </source>
</evidence>
<evidence type="ECO:0000256" key="1">
    <source>
        <dbReference type="SAM" id="SignalP"/>
    </source>
</evidence>
<name>A0ABT1XHV4_9BURK</name>
<accession>A0ABT1XHV4</accession>
<feature type="domain" description="CHAT" evidence="2">
    <location>
        <begin position="555"/>
        <end position="796"/>
    </location>
</feature>
<dbReference type="InterPro" id="IPR024983">
    <property type="entry name" value="CHAT_dom"/>
</dbReference>
<gene>
    <name evidence="3" type="ORF">NSP04_09375</name>
</gene>
<sequence length="806" mass="88058">MTIAFRAVLLQLALMCVGLGNAPPAHALSLPAQGQMNAFGILVDAPLEKAYSTFVAGDADAALAALNESSETDTAHRKWFGQLLRAEVFMQMGRASDALDILEQTAKSEVQLFGTALLSQAIQGEARIKLEDYGQASQQFSAVAQALENWDLPTSYRETPNVPWLSHRSHAQARAYSGLANLALRNAQFDLAKDWSNRAEAVYSTIHDLAVSSQYQRYFKVHVDNQLGRANNLTVLAASTAVQEPNSQLASQNFQNAEQLYLAAGNPPGLANSLAMQAYVAFETRQYETAIRMGNLSVQLANHLNLPDLIWRAQLLLGKAYLKTGQMDLAENAFRGAQAAVDLVNGSLASDRSKQQFGVGKSEILAHLVDFDVLANNTAQLFEDAERGRARAFVDLLTDAELTLSDDLQTNQMVRSLDVQIRKLRLQHSLQKRSESRLPIAAEIQSLLTQRSALMDKLSAINTEWSAAYSVRYATLAQVQARLAPDEMLVYAVSGRNADDIYLMFVQRAKSSIKHLPKGHLTLNSALLDFTDAIALGNSDLQAKSLKQIKAALELEAWPKASKFYVVPNKQLHFVPWFGLELGQWVSVLPNGSWLLRQGRKTELAPTYLVVGDPDFAGELPQLPGARSEVTRISQQYRVNPLMGRQATAAAIVAQAQKKLSVLHLATHGVFDYRNPLQSALYFSGEAGKGGAQPMTAEDIFKRPVRADLVVLSACETGVGQVLEDNDILGLQRSFYMNGANQVVNTLWPVSDQGVRDFMAVFHSNLSRGVGVALSRAVQASKKAGQPPAVYAAFVLNGYTLHSVAP</sequence>
<feature type="chain" id="PRO_5045799115" evidence="1">
    <location>
        <begin position="28"/>
        <end position="806"/>
    </location>
</feature>
<dbReference type="EMBL" id="JANKHG010000017">
    <property type="protein sequence ID" value="MCR2746857.1"/>
    <property type="molecule type" value="Genomic_DNA"/>
</dbReference>
<evidence type="ECO:0000259" key="2">
    <source>
        <dbReference type="Pfam" id="PF12770"/>
    </source>
</evidence>
<dbReference type="SUPFAM" id="SSF48452">
    <property type="entry name" value="TPR-like"/>
    <property type="match status" value="1"/>
</dbReference>